<dbReference type="PRINTS" id="PR01217">
    <property type="entry name" value="PRICHEXTENSN"/>
</dbReference>
<dbReference type="InterPro" id="IPR011050">
    <property type="entry name" value="Pectin_lyase_fold/virulence"/>
</dbReference>
<dbReference type="InterPro" id="IPR012332">
    <property type="entry name" value="Autotransporter_pectin_lyase_C"/>
</dbReference>
<dbReference type="SMART" id="SM00710">
    <property type="entry name" value="PbH1"/>
    <property type="match status" value="7"/>
</dbReference>
<dbReference type="Proteomes" id="UP001288320">
    <property type="component" value="Unassembled WGS sequence"/>
</dbReference>
<dbReference type="Gene3D" id="2.60.40.1140">
    <property type="entry name" value="Collagen-binding surface protein Cna, B-type domain"/>
    <property type="match status" value="1"/>
</dbReference>
<feature type="region of interest" description="Disordered" evidence="1">
    <location>
        <begin position="644"/>
        <end position="663"/>
    </location>
</feature>
<dbReference type="PANTHER" id="PTHR24216">
    <property type="entry name" value="PAXILLIN-RELATED"/>
    <property type="match status" value="1"/>
</dbReference>
<feature type="transmembrane region" description="Helical" evidence="2">
    <location>
        <begin position="983"/>
        <end position="1001"/>
    </location>
</feature>
<dbReference type="EMBL" id="JAWNFY010000017">
    <property type="protein sequence ID" value="MDY5146690.1"/>
    <property type="molecule type" value="Genomic_DNA"/>
</dbReference>
<evidence type="ECO:0000313" key="7">
    <source>
        <dbReference type="Proteomes" id="UP001288320"/>
    </source>
</evidence>
<dbReference type="AlphaFoldDB" id="A0AAW9HK72"/>
<sequence>MPRRLLPGRNPRPLSTRQPRSRALLSFLAVLFLILGSLIWITPGPARAADTGDTSTTANTSDTSPAADAASSPRAVVQCSQDPNDLTCPEALLTQRIREAGTTPTRIILGATDTMLTQPLKIPAGADIELVNGARAPWGTTTSGLNREDGFTGVMVQVPAGAALTFDNYDGGTFHLLSRGEWVPGGGTLLDVRGSLTINGGEFSGVRGAKQTYQGAITVSGKNASFTLNGGKVTDNHRELDNPGAVQYGAANIAVTEGATFVMNGGEVSKGKARVIDSQGYGEVGGIGLYKGGKVTINGGTITENSGFAGGMVAFTWLWSKSDATPENSARTRSYITVNDGTISRNRASFSGGGILAFGNADVTMNGGTIDSNNAPNGGGVGTFNLYTWGADGTWQEIPGDGMNWGFTREQWSELSPGGFTMNAGTISNNSSWRTGGGVNVVSNKVLLNGGTISGNRAGQQGGGVYVATANYTLHLADTLVTENAASGIGGGIWTCPTGNVEVHVDNGAAVFGNTAKRYGADLAHDNLGSVSSAPVWLSDSIIGGGLVDYYQDNEGARFDPAQLGLPPDQRPYPQLVKGRRISNEGFAAVVSDPAKNAARGAARLVITGNAAPRGAGIGTNGSVIFGTWGRAQATVTKQWFYETTTPPAGNAPSPVPARPSDIASSSVSMRLVSDTSAELLNPQVVHEFSVTAGEEWTKSFTDLPIRNDAGEFYVYAVQELDAAGKVLKTKVLEPSQLLVQRGEELPARPKLEEGMAPPEVWFLGKVANEVPVPVDITVTKQWAYRDSSDPVPGAAQPEQVEFELLRDTSAEFTNPEVVQSFTVTKVDNWTRTLTGLPRANAEGVAYVYGLREKGAGEIVPVPAEPGTPEAPGADGIIHRAVTVVNTLTPPPPTTPPPAPPTTEPPVPPTTPPAPPTTEPPVPPTTPPAPPTTPPAPPTTPPTVPPSTPPVTPPASTPPATTPPSTPPANPPRIVRTGSDARTGAALAGSALLAGLGILAWRRIRTDR</sequence>
<protein>
    <submittedName>
        <fullName evidence="4">Cna B-type domain-containing protein</fullName>
    </submittedName>
</protein>
<dbReference type="Proteomes" id="UP001284901">
    <property type="component" value="Unassembled WGS sequence"/>
</dbReference>
<dbReference type="EMBL" id="JAWNFV010000017">
    <property type="protein sequence ID" value="MDY5141205.1"/>
    <property type="molecule type" value="Genomic_DNA"/>
</dbReference>
<dbReference type="PANTHER" id="PTHR24216:SF65">
    <property type="entry name" value="PAXILLIN-LIKE PROTEIN 1"/>
    <property type="match status" value="1"/>
</dbReference>
<gene>
    <name evidence="4" type="ORF">R6G74_07805</name>
    <name evidence="5" type="ORF">R6P33_06640</name>
</gene>
<dbReference type="InterPro" id="IPR006626">
    <property type="entry name" value="PbH1"/>
</dbReference>
<reference evidence="4 6" key="1">
    <citation type="submission" date="2023-10" db="EMBL/GenBank/DDBJ databases">
        <title>Whole Genome based description of the genera Actinobaculum and Actinotignum reveals a complex phylogenetic relationship within the species included in the genus Actinotignum.</title>
        <authorList>
            <person name="Jensen C.S."/>
            <person name="Dargis R."/>
            <person name="Kemp M."/>
            <person name="Christensen J.J."/>
        </authorList>
    </citation>
    <scope>NUCLEOTIDE SEQUENCE</scope>
    <source>
        <strain evidence="5 6">SLA_B089</strain>
        <strain evidence="4">SLA_B245</strain>
    </source>
</reference>
<feature type="domain" description="CNA-B" evidence="3">
    <location>
        <begin position="666"/>
        <end position="725"/>
    </location>
</feature>
<evidence type="ECO:0000313" key="6">
    <source>
        <dbReference type="Proteomes" id="UP001284901"/>
    </source>
</evidence>
<organism evidence="4 7">
    <name type="scientific">Actinotignum timonense</name>
    <dbReference type="NCBI Taxonomy" id="1870995"/>
    <lineage>
        <taxon>Bacteria</taxon>
        <taxon>Bacillati</taxon>
        <taxon>Actinomycetota</taxon>
        <taxon>Actinomycetes</taxon>
        <taxon>Actinomycetales</taxon>
        <taxon>Actinomycetaceae</taxon>
        <taxon>Actinotignum</taxon>
    </lineage>
</organism>
<evidence type="ECO:0000313" key="5">
    <source>
        <dbReference type="EMBL" id="MDY5146690.1"/>
    </source>
</evidence>
<dbReference type="Pfam" id="PF05738">
    <property type="entry name" value="Cna_B"/>
    <property type="match status" value="2"/>
</dbReference>
<proteinExistence type="predicted"/>
<evidence type="ECO:0000313" key="4">
    <source>
        <dbReference type="EMBL" id="MDY5141205.1"/>
    </source>
</evidence>
<feature type="compositionally biased region" description="Pro residues" evidence="1">
    <location>
        <begin position="889"/>
        <end position="971"/>
    </location>
</feature>
<comment type="caution">
    <text evidence="4">The sequence shown here is derived from an EMBL/GenBank/DDBJ whole genome shotgun (WGS) entry which is preliminary data.</text>
</comment>
<keyword evidence="2" id="KW-1133">Transmembrane helix</keyword>
<keyword evidence="2" id="KW-0812">Transmembrane</keyword>
<dbReference type="GeneID" id="92813343"/>
<evidence type="ECO:0000259" key="3">
    <source>
        <dbReference type="Pfam" id="PF05738"/>
    </source>
</evidence>
<dbReference type="SUPFAM" id="SSF51126">
    <property type="entry name" value="Pectin lyase-like"/>
    <property type="match status" value="1"/>
</dbReference>
<dbReference type="Gene3D" id="2.160.20.20">
    <property type="match status" value="1"/>
</dbReference>
<keyword evidence="6" id="KW-1185">Reference proteome</keyword>
<evidence type="ECO:0000256" key="2">
    <source>
        <dbReference type="SAM" id="Phobius"/>
    </source>
</evidence>
<feature type="region of interest" description="Disordered" evidence="1">
    <location>
        <begin position="886"/>
        <end position="981"/>
    </location>
</feature>
<dbReference type="RefSeq" id="WP_101595697.1">
    <property type="nucleotide sequence ID" value="NZ_CP136960.1"/>
</dbReference>
<feature type="region of interest" description="Disordered" evidence="1">
    <location>
        <begin position="47"/>
        <end position="74"/>
    </location>
</feature>
<dbReference type="InterPro" id="IPR008454">
    <property type="entry name" value="Collagen-bd_Cna-like_B-typ_dom"/>
</dbReference>
<dbReference type="SUPFAM" id="SSF49478">
    <property type="entry name" value="Cna protein B-type domain"/>
    <property type="match status" value="2"/>
</dbReference>
<feature type="domain" description="CNA-B" evidence="3">
    <location>
        <begin position="777"/>
        <end position="854"/>
    </location>
</feature>
<name>A0AAW9HK72_9ACTO</name>
<dbReference type="CDD" id="cd00222">
    <property type="entry name" value="CollagenBindB"/>
    <property type="match status" value="1"/>
</dbReference>
<evidence type="ECO:0000256" key="1">
    <source>
        <dbReference type="SAM" id="MobiDB-lite"/>
    </source>
</evidence>
<keyword evidence="2" id="KW-0472">Membrane</keyword>
<accession>A0AAW9HK72</accession>